<proteinExistence type="predicted"/>
<dbReference type="Proteomes" id="UP000297972">
    <property type="component" value="Unassembled WGS sequence"/>
</dbReference>
<evidence type="ECO:0000313" key="2">
    <source>
        <dbReference type="Proteomes" id="UP000297972"/>
    </source>
</evidence>
<organism evidence="1 2">
    <name type="scientific">Paracoccus liaowanqingii</name>
    <dbReference type="NCBI Taxonomy" id="2560053"/>
    <lineage>
        <taxon>Bacteria</taxon>
        <taxon>Pseudomonadati</taxon>
        <taxon>Pseudomonadota</taxon>
        <taxon>Alphaproteobacteria</taxon>
        <taxon>Rhodobacterales</taxon>
        <taxon>Paracoccaceae</taxon>
        <taxon>Paracoccus</taxon>
    </lineage>
</organism>
<dbReference type="OrthoDB" id="8456944at2"/>
<gene>
    <name evidence="1" type="ORF">E4L95_20605</name>
</gene>
<sequence length="171" mass="18911">MARVPGEIGVAGILSYGNIMNRKSAASVTPSIIRRAVEDDSGGRHFRVGTEAKSVWVSLHELVHDERRAMAKIGETGIPAITVKSKNIVKEALERQTEFDPALVATRPGWVRYNIYVHANGDVQRPPDDDVDIEVIVTFQPDPGWSPIGTLQEWRKGLDRLIPGNQLVFCT</sequence>
<dbReference type="EMBL" id="SRPG01000352">
    <property type="protein sequence ID" value="TGN43395.1"/>
    <property type="molecule type" value="Genomic_DNA"/>
</dbReference>
<accession>A0A4Z1BY96</accession>
<comment type="caution">
    <text evidence="1">The sequence shown here is derived from an EMBL/GenBank/DDBJ whole genome shotgun (WGS) entry which is preliminary data.</text>
</comment>
<dbReference type="AlphaFoldDB" id="A0A4Z1BY96"/>
<name>A0A4Z1BY96_9RHOB</name>
<reference evidence="1 2" key="1">
    <citation type="submission" date="2019-03" db="EMBL/GenBank/DDBJ databases">
        <authorList>
            <person name="Li J."/>
        </authorList>
    </citation>
    <scope>NUCLEOTIDE SEQUENCE [LARGE SCALE GENOMIC DNA]</scope>
    <source>
        <strain evidence="1 2">3058</strain>
    </source>
</reference>
<evidence type="ECO:0000313" key="1">
    <source>
        <dbReference type="EMBL" id="TGN43395.1"/>
    </source>
</evidence>
<protein>
    <submittedName>
        <fullName evidence="1">DUF927 domain-containing protein</fullName>
    </submittedName>
</protein>
<keyword evidence="2" id="KW-1185">Reference proteome</keyword>